<dbReference type="InterPro" id="IPR008949">
    <property type="entry name" value="Isoprenoid_synthase_dom_sf"/>
</dbReference>
<dbReference type="Pfam" id="PF19086">
    <property type="entry name" value="Terpene_syn_C_2"/>
    <property type="match status" value="1"/>
</dbReference>
<sequence>MQKPPRSRARGSELLCSHAYPYAGHEQLRTCCDFVNLLFTVDEISDDQNGKDALETGTVFYRAMSDPDFDDGSVLCTMTKQFRVRLLRHIKPACYRRFIKHCHDYITAVGKEAELREHGIVLDVDSFQVLRRENSAVRFCFGLFGYVLGLDLPDEIFEHPAMMAMHLAAVDMVCWSNDLYSYNMEQAMGHTGNNILTVLMQEKDIDLQTASDLVGDHFKVLIDRFLSCKAQLPSWGPEWDDTVSQFVMAMESWIIGNLEWSFETQRYFGPYHAKIKETLIVELYPKRV</sequence>
<dbReference type="Gene3D" id="1.10.600.10">
    <property type="entry name" value="Farnesyl Diphosphate Synthase"/>
    <property type="match status" value="1"/>
</dbReference>
<dbReference type="AlphaFoldDB" id="A0AAD5YG10"/>
<evidence type="ECO:0000256" key="4">
    <source>
        <dbReference type="ARBA" id="ARBA00022842"/>
    </source>
</evidence>
<comment type="caution">
    <text evidence="7">The sequence shown here is derived from an EMBL/GenBank/DDBJ whole genome shotgun (WGS) entry which is preliminary data.</text>
</comment>
<dbReference type="GO" id="GO:0010333">
    <property type="term" value="F:terpene synthase activity"/>
    <property type="evidence" value="ECO:0007669"/>
    <property type="project" value="InterPro"/>
</dbReference>
<dbReference type="EMBL" id="JANAWD010000230">
    <property type="protein sequence ID" value="KAJ3483386.1"/>
    <property type="molecule type" value="Genomic_DNA"/>
</dbReference>
<dbReference type="GO" id="GO:0008299">
    <property type="term" value="P:isoprenoid biosynthetic process"/>
    <property type="evidence" value="ECO:0007669"/>
    <property type="project" value="UniProtKB-ARBA"/>
</dbReference>
<comment type="similarity">
    <text evidence="2 6">Belongs to the terpene synthase family.</text>
</comment>
<keyword evidence="5 6" id="KW-0456">Lyase</keyword>
<dbReference type="PANTHER" id="PTHR35201">
    <property type="entry name" value="TERPENE SYNTHASE"/>
    <property type="match status" value="1"/>
</dbReference>
<dbReference type="SFLD" id="SFLDS00005">
    <property type="entry name" value="Isoprenoid_Synthase_Type_I"/>
    <property type="match status" value="1"/>
</dbReference>
<keyword evidence="3 6" id="KW-0479">Metal-binding</keyword>
<name>A0AAD5YG10_9APHY</name>
<evidence type="ECO:0000256" key="3">
    <source>
        <dbReference type="ARBA" id="ARBA00022723"/>
    </source>
</evidence>
<gene>
    <name evidence="7" type="ORF">NLI96_g6349</name>
</gene>
<evidence type="ECO:0000313" key="8">
    <source>
        <dbReference type="Proteomes" id="UP001212997"/>
    </source>
</evidence>
<reference evidence="7" key="1">
    <citation type="submission" date="2022-07" db="EMBL/GenBank/DDBJ databases">
        <title>Genome Sequence of Physisporinus lineatus.</title>
        <authorList>
            <person name="Buettner E."/>
        </authorList>
    </citation>
    <scope>NUCLEOTIDE SEQUENCE</scope>
    <source>
        <strain evidence="7">VT162</strain>
    </source>
</reference>
<keyword evidence="4 6" id="KW-0460">Magnesium</keyword>
<evidence type="ECO:0000256" key="5">
    <source>
        <dbReference type="ARBA" id="ARBA00023239"/>
    </source>
</evidence>
<dbReference type="EC" id="4.2.3.-" evidence="6"/>
<dbReference type="SFLD" id="SFLDG01020">
    <property type="entry name" value="Terpene_Cyclase_Like_2"/>
    <property type="match status" value="1"/>
</dbReference>
<organism evidence="7 8">
    <name type="scientific">Meripilus lineatus</name>
    <dbReference type="NCBI Taxonomy" id="2056292"/>
    <lineage>
        <taxon>Eukaryota</taxon>
        <taxon>Fungi</taxon>
        <taxon>Dikarya</taxon>
        <taxon>Basidiomycota</taxon>
        <taxon>Agaricomycotina</taxon>
        <taxon>Agaricomycetes</taxon>
        <taxon>Polyporales</taxon>
        <taxon>Meripilaceae</taxon>
        <taxon>Meripilus</taxon>
    </lineage>
</organism>
<dbReference type="InterPro" id="IPR034686">
    <property type="entry name" value="Terpene_cyclase-like_2"/>
</dbReference>
<comment type="cofactor">
    <cofactor evidence="1 6">
        <name>Mg(2+)</name>
        <dbReference type="ChEBI" id="CHEBI:18420"/>
    </cofactor>
</comment>
<dbReference type="GO" id="GO:0046872">
    <property type="term" value="F:metal ion binding"/>
    <property type="evidence" value="ECO:0007669"/>
    <property type="project" value="UniProtKB-KW"/>
</dbReference>
<protein>
    <recommendedName>
        <fullName evidence="6">Terpene synthase</fullName>
        <ecNumber evidence="6">4.2.3.-</ecNumber>
    </recommendedName>
</protein>
<dbReference type="PANTHER" id="PTHR35201:SF4">
    <property type="entry name" value="BETA-PINACENE SYNTHASE-RELATED"/>
    <property type="match status" value="1"/>
</dbReference>
<accession>A0AAD5YG10</accession>
<evidence type="ECO:0000256" key="2">
    <source>
        <dbReference type="ARBA" id="ARBA00006333"/>
    </source>
</evidence>
<evidence type="ECO:0000256" key="1">
    <source>
        <dbReference type="ARBA" id="ARBA00001946"/>
    </source>
</evidence>
<dbReference type="SUPFAM" id="SSF48576">
    <property type="entry name" value="Terpenoid synthases"/>
    <property type="match status" value="1"/>
</dbReference>
<dbReference type="Proteomes" id="UP001212997">
    <property type="component" value="Unassembled WGS sequence"/>
</dbReference>
<evidence type="ECO:0000313" key="7">
    <source>
        <dbReference type="EMBL" id="KAJ3483386.1"/>
    </source>
</evidence>
<keyword evidence="8" id="KW-1185">Reference proteome</keyword>
<proteinExistence type="inferred from homology"/>
<evidence type="ECO:0000256" key="6">
    <source>
        <dbReference type="RuleBase" id="RU366034"/>
    </source>
</evidence>